<feature type="domain" description="CSC1/OSCA1-like 7TM region" evidence="17">
    <location>
        <begin position="1310"/>
        <end position="1583"/>
    </location>
</feature>
<evidence type="ECO:0000313" key="22">
    <source>
        <dbReference type="Proteomes" id="UP000308549"/>
    </source>
</evidence>
<dbReference type="GO" id="GO:0005227">
    <property type="term" value="F:calcium-activated cation channel activity"/>
    <property type="evidence" value="ECO:0007669"/>
    <property type="project" value="InterPro"/>
</dbReference>
<dbReference type="Pfam" id="PF12621">
    <property type="entry name" value="PHM7_ext"/>
    <property type="match status" value="1"/>
</dbReference>
<keyword evidence="13" id="KW-1015">Disulfide bond</keyword>
<dbReference type="Pfam" id="PF02714">
    <property type="entry name" value="RSN1_7TM"/>
    <property type="match status" value="1"/>
</dbReference>
<dbReference type="InterPro" id="IPR032880">
    <property type="entry name" value="CSC1/OSCA1-like_N"/>
</dbReference>
<feature type="transmembrane region" description="Helical" evidence="16">
    <location>
        <begin position="1560"/>
        <end position="1585"/>
    </location>
</feature>
<feature type="domain" description="CSC1/OSCA1-like N-terminal transmembrane" evidence="19">
    <location>
        <begin position="552"/>
        <end position="706"/>
    </location>
</feature>
<organism evidence="21 22">
    <name type="scientific">Salinomyces thailandicus</name>
    <dbReference type="NCBI Taxonomy" id="706561"/>
    <lineage>
        <taxon>Eukaryota</taxon>
        <taxon>Fungi</taxon>
        <taxon>Dikarya</taxon>
        <taxon>Ascomycota</taxon>
        <taxon>Pezizomycotina</taxon>
        <taxon>Dothideomycetes</taxon>
        <taxon>Dothideomycetidae</taxon>
        <taxon>Mycosphaerellales</taxon>
        <taxon>Teratosphaeriaceae</taxon>
        <taxon>Salinomyces</taxon>
    </lineage>
</organism>
<feature type="signal peptide" evidence="14">
    <location>
        <begin position="1"/>
        <end position="19"/>
    </location>
</feature>
<dbReference type="PANTHER" id="PTHR13018">
    <property type="entry name" value="PROBABLE MEMBRANE PROTEIN DUF221-RELATED"/>
    <property type="match status" value="1"/>
</dbReference>
<dbReference type="InterPro" id="IPR027815">
    <property type="entry name" value="CSC1/OSCA1-like_cyt"/>
</dbReference>
<keyword evidence="8 14" id="KW-0732">Signal</keyword>
<keyword evidence="12 16" id="KW-0472">Membrane</keyword>
<comment type="subcellular location">
    <subcellularLocation>
        <location evidence="1">Membrane</location>
        <topology evidence="1">Multi-pass membrane protein</topology>
    </subcellularLocation>
</comment>
<dbReference type="InterPro" id="IPR011118">
    <property type="entry name" value="Tannase/feruloyl_esterase"/>
</dbReference>
<feature type="chain" id="PRO_5021044528" description="Carboxylic ester hydrolase" evidence="14">
    <location>
        <begin position="20"/>
        <end position="1899"/>
    </location>
</feature>
<feature type="transmembrane region" description="Helical" evidence="16">
    <location>
        <begin position="634"/>
        <end position="652"/>
    </location>
</feature>
<keyword evidence="22" id="KW-1185">Reference proteome</keyword>
<dbReference type="GO" id="GO:0005886">
    <property type="term" value="C:plasma membrane"/>
    <property type="evidence" value="ECO:0007669"/>
    <property type="project" value="TreeGrafter"/>
</dbReference>
<dbReference type="GO" id="GO:0046872">
    <property type="term" value="F:metal ion binding"/>
    <property type="evidence" value="ECO:0007669"/>
    <property type="project" value="UniProtKB-KW"/>
</dbReference>
<evidence type="ECO:0000256" key="11">
    <source>
        <dbReference type="ARBA" id="ARBA00022989"/>
    </source>
</evidence>
<feature type="transmembrane region" description="Helical" evidence="16">
    <location>
        <begin position="1510"/>
        <end position="1540"/>
    </location>
</feature>
<feature type="compositionally biased region" description="Low complexity" evidence="15">
    <location>
        <begin position="1745"/>
        <end position="1763"/>
    </location>
</feature>
<accession>A0A4U0TXF9</accession>
<feature type="transmembrane region" description="Helical" evidence="16">
    <location>
        <begin position="1356"/>
        <end position="1382"/>
    </location>
</feature>
<feature type="transmembrane region" description="Helical" evidence="16">
    <location>
        <begin position="1451"/>
        <end position="1484"/>
    </location>
</feature>
<feature type="compositionally biased region" description="Polar residues" evidence="15">
    <location>
        <begin position="1695"/>
        <end position="1713"/>
    </location>
</feature>
<evidence type="ECO:0000256" key="12">
    <source>
        <dbReference type="ARBA" id="ARBA00023136"/>
    </source>
</evidence>
<evidence type="ECO:0000256" key="3">
    <source>
        <dbReference type="ARBA" id="ARBA00007779"/>
    </source>
</evidence>
<gene>
    <name evidence="21" type="ORF">B0A50_04784</name>
</gene>
<evidence type="ECO:0000259" key="17">
    <source>
        <dbReference type="Pfam" id="PF02714"/>
    </source>
</evidence>
<keyword evidence="5" id="KW-0719">Serine esterase</keyword>
<evidence type="ECO:0000256" key="16">
    <source>
        <dbReference type="SAM" id="Phobius"/>
    </source>
</evidence>
<feature type="compositionally biased region" description="Low complexity" evidence="15">
    <location>
        <begin position="1043"/>
        <end position="1059"/>
    </location>
</feature>
<feature type="compositionally biased region" description="Polar residues" evidence="15">
    <location>
        <begin position="959"/>
        <end position="968"/>
    </location>
</feature>
<feature type="domain" description="CSC1/OSCA1-like cytosolic" evidence="20">
    <location>
        <begin position="730"/>
        <end position="810"/>
    </location>
</feature>
<dbReference type="OrthoDB" id="1076608at2759"/>
<keyword evidence="4" id="KW-0813">Transport</keyword>
<evidence type="ECO:0000259" key="18">
    <source>
        <dbReference type="Pfam" id="PF12621"/>
    </source>
</evidence>
<keyword evidence="6 16" id="KW-0812">Transmembrane</keyword>
<dbReference type="InterPro" id="IPR022257">
    <property type="entry name" value="PHM7_ext"/>
</dbReference>
<feature type="transmembrane region" description="Helical" evidence="16">
    <location>
        <begin position="1403"/>
        <end position="1431"/>
    </location>
</feature>
<evidence type="ECO:0000256" key="6">
    <source>
        <dbReference type="ARBA" id="ARBA00022692"/>
    </source>
</evidence>
<evidence type="ECO:0000256" key="7">
    <source>
        <dbReference type="ARBA" id="ARBA00022723"/>
    </source>
</evidence>
<dbReference type="SUPFAM" id="SSF53474">
    <property type="entry name" value="alpha/beta-Hydrolases"/>
    <property type="match status" value="2"/>
</dbReference>
<reference evidence="21 22" key="1">
    <citation type="submission" date="2017-03" db="EMBL/GenBank/DDBJ databases">
        <title>Genomes of endolithic fungi from Antarctica.</title>
        <authorList>
            <person name="Coleine C."/>
            <person name="Masonjones S."/>
            <person name="Stajich J.E."/>
        </authorList>
    </citation>
    <scope>NUCLEOTIDE SEQUENCE [LARGE SCALE GENOMIC DNA]</scope>
    <source>
        <strain evidence="21 22">CCFEE 6315</strain>
    </source>
</reference>
<dbReference type="InterPro" id="IPR029058">
    <property type="entry name" value="AB_hydrolase_fold"/>
</dbReference>
<feature type="transmembrane region" description="Helical" evidence="16">
    <location>
        <begin position="685"/>
        <end position="704"/>
    </location>
</feature>
<evidence type="ECO:0000256" key="4">
    <source>
        <dbReference type="ARBA" id="ARBA00022448"/>
    </source>
</evidence>
<evidence type="ECO:0000256" key="9">
    <source>
        <dbReference type="ARBA" id="ARBA00022801"/>
    </source>
</evidence>
<feature type="region of interest" description="Disordered" evidence="15">
    <location>
        <begin position="1654"/>
        <end position="1722"/>
    </location>
</feature>
<feature type="compositionally biased region" description="Basic and acidic residues" evidence="15">
    <location>
        <begin position="1667"/>
        <end position="1692"/>
    </location>
</feature>
<feature type="domain" description="CSC1/OSCA1-like cytosolic" evidence="20">
    <location>
        <begin position="1213"/>
        <end position="1299"/>
    </location>
</feature>
<feature type="transmembrane region" description="Helical" evidence="16">
    <location>
        <begin position="1312"/>
        <end position="1336"/>
    </location>
</feature>
<evidence type="ECO:0000256" key="15">
    <source>
        <dbReference type="SAM" id="MobiDB-lite"/>
    </source>
</evidence>
<dbReference type="Pfam" id="PF07519">
    <property type="entry name" value="Tannase"/>
    <property type="match status" value="1"/>
</dbReference>
<keyword evidence="10" id="KW-0106">Calcium</keyword>
<protein>
    <recommendedName>
        <fullName evidence="14">Carboxylic ester hydrolase</fullName>
        <ecNumber evidence="14">3.1.1.-</ecNumber>
    </recommendedName>
</protein>
<keyword evidence="9 14" id="KW-0378">Hydrolase</keyword>
<evidence type="ECO:0000313" key="21">
    <source>
        <dbReference type="EMBL" id="TKA26676.1"/>
    </source>
</evidence>
<comment type="similarity">
    <text evidence="2 14">Belongs to the tannase family.</text>
</comment>
<proteinExistence type="inferred from homology"/>
<feature type="region of interest" description="Disordered" evidence="15">
    <location>
        <begin position="957"/>
        <end position="1097"/>
    </location>
</feature>
<feature type="transmembrane region" description="Helical" evidence="16">
    <location>
        <begin position="552"/>
        <end position="575"/>
    </location>
</feature>
<feature type="compositionally biased region" description="Basic and acidic residues" evidence="15">
    <location>
        <begin position="819"/>
        <end position="829"/>
    </location>
</feature>
<feature type="region of interest" description="Disordered" evidence="15">
    <location>
        <begin position="801"/>
        <end position="847"/>
    </location>
</feature>
<comment type="similarity">
    <text evidence="3">Belongs to the CSC1 (TC 1.A.17) family.</text>
</comment>
<dbReference type="Pfam" id="PF13967">
    <property type="entry name" value="RSN1_TM"/>
    <property type="match status" value="1"/>
</dbReference>
<evidence type="ECO:0000256" key="8">
    <source>
        <dbReference type="ARBA" id="ARBA00022729"/>
    </source>
</evidence>
<evidence type="ECO:0000259" key="19">
    <source>
        <dbReference type="Pfam" id="PF13967"/>
    </source>
</evidence>
<dbReference type="GO" id="GO:0030600">
    <property type="term" value="F:feruloyl esterase activity"/>
    <property type="evidence" value="ECO:0007669"/>
    <property type="project" value="UniProtKB-ARBA"/>
</dbReference>
<comment type="caution">
    <text evidence="21">The sequence shown here is derived from an EMBL/GenBank/DDBJ whole genome shotgun (WGS) entry which is preliminary data.</text>
</comment>
<feature type="compositionally biased region" description="Acidic residues" evidence="15">
    <location>
        <begin position="1657"/>
        <end position="1666"/>
    </location>
</feature>
<dbReference type="EMBL" id="NAJL01000027">
    <property type="protein sequence ID" value="TKA26676.1"/>
    <property type="molecule type" value="Genomic_DNA"/>
</dbReference>
<evidence type="ECO:0000256" key="5">
    <source>
        <dbReference type="ARBA" id="ARBA00022487"/>
    </source>
</evidence>
<evidence type="ECO:0000256" key="13">
    <source>
        <dbReference type="ARBA" id="ARBA00023157"/>
    </source>
</evidence>
<feature type="compositionally biased region" description="Basic residues" evidence="15">
    <location>
        <begin position="805"/>
        <end position="818"/>
    </location>
</feature>
<feature type="domain" description="10TM putative phosphate transporter extracellular tail" evidence="18">
    <location>
        <begin position="1801"/>
        <end position="1856"/>
    </location>
</feature>
<sequence>MSFTKIVGLLLVTTVQTLSHHVVHHPEAACESIEHHFHSSQDVTINFAHYIPAGTNLSLEQNQVLATCDRPTQLVPVDLCRIAMLVKTSAISNITLEAWLPTSWTGRFLSTGNGGVGGCIQYEDIAYATSFGFASVGANNGHNGTSGEAFYMNTEVVADFAYRSLHTGTVVGKEITQAYYRRPHSKSYYLGCSTGGRQGFKSAQEFPDDFDGIVAGAPAFAFNNLTSWSGHFLPITGSNTSATWLSPADWALVHQDILTQCDGRDGVVDGILEDPDLCQYRPDNLQCSSVNTTDCLTAPQVQTVRSVFEPYYGVDGSLIYPRMQPGSELADANIYYSGQPFPYTVDWLRYAILNDTTWQATNLTVQLAAYAAEANPYNIETWNGDLSPFKKRGGKLLHYHGLADQIISSENSPRYYAHVVSTMNLPPRELDSFYRFFRISGMEHCSGGAGAWQIGQSAEGAAGVSRDAQENVLARMVEWVERGEEYAPETLTGRKFVNDTPSLGTEFVRRHYGMAEPPTPSATSCGSGGIFDLVDCASGSALNSEGTTVNTLLAAIAGSFASFGVQFLIFSILRLRLSRIYRPRSYLVPERERVPAPPRGVYQWLGPLFTTPNLAFIQKCGLDAYFFLRYLRMLLKLFFPLALLILPILLPLNTYSGTEDDDDPATGLDRLSISNVAPRYVRHRLWAHLILAVILIMWFCYVVYKELRGYIRVRQAYLTSPQHRIRASATTVLVTGIPAKWLTLEALAGLYDVFPGGIKNIWINRNFDPLSDKVNHRANVAKSLEDAETVLIKKCRTKNEEAAKKARKAEGKKKRTKTERKEKREHEDAAAEALAESGGISAGDQHQTMHGLHDVLHEAEEQERLHEKEAEKQARRRLHLGVVGDGLGAVEQGLGTGFGAVAGGIGALGRGVGHFGRRAVGDVDAGFRKAGQGFGHGLNQANAGLGFADDEELYRESRMTMSDGSSPRTPAFNRTHLDQFEDAPPTPPAKTPVEERNARLEAKRLGSQLDNALMTPGLEPSPHIAEGEKHAPGTEQVHPLAQPAAVPDPEASESSPSSERTLGAPAELQTTRPSRDSRPKSGMEIEEPASHKAPQSKWKVWKHLNNDHSLELPSPQPHTAEEDEFPLNAAALRATPAGRDLGEKPEQKVSTSKWYTKILLWKKDEQESEEEEVVYPEAFSKEWDEDQDEEPKWRHYIEPKDRETIRLPLFAPTWFPSIPLVGKKVDRIYHLRRELARLNLEIEADQNDVERFPFMNSAFIQFNHQVAAHMACQSLSHHVPQQMAPRIVEISPDDVLWDNMSIKWWERYLRTAIILVICAGLIILYAIPVTFTSLLSKVKLLSQTYDWLRWLNDLPTVAISIIQGLLPPVLLALILLLVPIIFRLLVKQQGVPTGNAREMGVQVWYFAFLFIQVFFVVTLSGGLTAFFSSIASQPDQVIKNLAGNLPKAANYFFSYLMVQALSSSASALLQTGSLFVWFLLGPLLDSTPRAKWERQTTLNKVQWGTFFPPFANFAVIGIIYSIIAPLILVFMLIIFSLFWIVYRYNVLYVYRFFNDTGGLLFPTAVNQLFVGVYFLELCLIGFFFISTDQNDNVACIPQGAIMIVCLVFTIVYQWQLNRAFDPLFQYLPITLEDEAVIRDEEFARAQASKFAPLREDLEGDGADDENTDVRDALERRDKAEETASYATEREEGSQLPVQASPSVGSPASKQGSWHTRDGRPTWKTDRWRQAAPQAVTRLRHLAEGTAASDQQAAAAAQGANGTTDPHAAQQKKDMEAQHTTVGDVLFSGFADDLEDLTTDERDLLVRYAFQHSALRAKRPVVWIPRDKLGVSDDEIKRAKKMSTVEVPGDKVGVREKGDGRGVEKTNIWMSNEGTALDGKGRAVFRRSPPDFSNVDLIAL</sequence>
<feature type="compositionally biased region" description="Basic and acidic residues" evidence="15">
    <location>
        <begin position="992"/>
        <end position="1004"/>
    </location>
</feature>
<dbReference type="InterPro" id="IPR003864">
    <property type="entry name" value="CSC1/OSCA1-like_7TM"/>
</dbReference>
<evidence type="ECO:0000256" key="1">
    <source>
        <dbReference type="ARBA" id="ARBA00004141"/>
    </source>
</evidence>
<keyword evidence="11 16" id="KW-1133">Transmembrane helix</keyword>
<evidence type="ECO:0000256" key="10">
    <source>
        <dbReference type="ARBA" id="ARBA00022837"/>
    </source>
</evidence>
<dbReference type="Proteomes" id="UP000308549">
    <property type="component" value="Unassembled WGS sequence"/>
</dbReference>
<evidence type="ECO:0000259" key="20">
    <source>
        <dbReference type="Pfam" id="PF14703"/>
    </source>
</evidence>
<feature type="transmembrane region" description="Helical" evidence="16">
    <location>
        <begin position="1592"/>
        <end position="1614"/>
    </location>
</feature>
<dbReference type="InterPro" id="IPR045122">
    <property type="entry name" value="Csc1-like"/>
</dbReference>
<feature type="region of interest" description="Disordered" evidence="15">
    <location>
        <begin position="1745"/>
        <end position="1769"/>
    </location>
</feature>
<dbReference type="PANTHER" id="PTHR13018:SF20">
    <property type="entry name" value="SPORULATION-SPECIFIC PROTEIN 75"/>
    <property type="match status" value="1"/>
</dbReference>
<evidence type="ECO:0000256" key="14">
    <source>
        <dbReference type="RuleBase" id="RU361238"/>
    </source>
</evidence>
<dbReference type="EC" id="3.1.1.-" evidence="14"/>
<evidence type="ECO:0000256" key="2">
    <source>
        <dbReference type="ARBA" id="ARBA00006249"/>
    </source>
</evidence>
<keyword evidence="7" id="KW-0479">Metal-binding</keyword>
<feature type="compositionally biased region" description="Basic and acidic residues" evidence="15">
    <location>
        <begin position="1073"/>
        <end position="1083"/>
    </location>
</feature>
<dbReference type="Pfam" id="PF14703">
    <property type="entry name" value="PHM7_cyt"/>
    <property type="match status" value="2"/>
</dbReference>
<name>A0A4U0TXF9_9PEZI</name>